<accession>A0ABD2PTG5</accession>
<gene>
    <name evidence="1" type="ORF">Ciccas_011704</name>
</gene>
<evidence type="ECO:0000313" key="2">
    <source>
        <dbReference type="Proteomes" id="UP001626550"/>
    </source>
</evidence>
<keyword evidence="2" id="KW-1185">Reference proteome</keyword>
<organism evidence="1 2">
    <name type="scientific">Cichlidogyrus casuarinus</name>
    <dbReference type="NCBI Taxonomy" id="1844966"/>
    <lineage>
        <taxon>Eukaryota</taxon>
        <taxon>Metazoa</taxon>
        <taxon>Spiralia</taxon>
        <taxon>Lophotrochozoa</taxon>
        <taxon>Platyhelminthes</taxon>
        <taxon>Monogenea</taxon>
        <taxon>Monopisthocotylea</taxon>
        <taxon>Dactylogyridea</taxon>
        <taxon>Ancyrocephalidae</taxon>
        <taxon>Cichlidogyrus</taxon>
    </lineage>
</organism>
<reference evidence="1 2" key="1">
    <citation type="submission" date="2024-11" db="EMBL/GenBank/DDBJ databases">
        <title>Adaptive evolution of stress response genes in parasites aligns with host niche diversity.</title>
        <authorList>
            <person name="Hahn C."/>
            <person name="Resl P."/>
        </authorList>
    </citation>
    <scope>NUCLEOTIDE SEQUENCE [LARGE SCALE GENOMIC DNA]</scope>
    <source>
        <strain evidence="1">EGGRZ-B1_66</strain>
        <tissue evidence="1">Body</tissue>
    </source>
</reference>
<evidence type="ECO:0000313" key="1">
    <source>
        <dbReference type="EMBL" id="KAL3309746.1"/>
    </source>
</evidence>
<comment type="caution">
    <text evidence="1">The sequence shown here is derived from an EMBL/GenBank/DDBJ whole genome shotgun (WGS) entry which is preliminary data.</text>
</comment>
<sequence>MAERRLGASTSNLNQIGLVNDTASVAGGTPGLTRFRPRTRAGSIAREGSMLSLVSGLGGPTGEFNYPTYTPNVNRRSRMTTSFSLCKEPNSYMDTSMMKHSSLDVCMNNQEFDTTSFQLE</sequence>
<dbReference type="AlphaFoldDB" id="A0ABD2PTG5"/>
<dbReference type="Proteomes" id="UP001626550">
    <property type="component" value="Unassembled WGS sequence"/>
</dbReference>
<name>A0ABD2PTG5_9PLAT</name>
<protein>
    <submittedName>
        <fullName evidence="1">Uncharacterized protein</fullName>
    </submittedName>
</protein>
<dbReference type="EMBL" id="JBJKFK010003583">
    <property type="protein sequence ID" value="KAL3309746.1"/>
    <property type="molecule type" value="Genomic_DNA"/>
</dbReference>
<proteinExistence type="predicted"/>